<sequence length="237" mass="26848">MSLSPAPLTQHQMLSIGENSVGPYTQANNSDVNFNQNPTTLPSNKILIKKNAYAGTKSNCAAAKGKYVKYQDGNKIGGYNKMKGGNKLSLDPTQCKDPTNPRHNPDPSSYDPVAKKGGKRRRTMKKRKSMRKHKKHSKRHHKRSRKMHKKHKKHTRKHKKHHKKHSRKHKKHTRKHKKHSRRHRMRGGKVGGPQPFSNVPISFGYSANLSHLKPSMSAVANPVPFKAYEACGKVSRA</sequence>
<feature type="region of interest" description="Disordered" evidence="1">
    <location>
        <begin position="19"/>
        <end position="39"/>
    </location>
</feature>
<reference evidence="2" key="1">
    <citation type="journal article" date="2020" name="Nature">
        <title>Giant virus diversity and host interactions through global metagenomics.</title>
        <authorList>
            <person name="Schulz F."/>
            <person name="Roux S."/>
            <person name="Paez-Espino D."/>
            <person name="Jungbluth S."/>
            <person name="Walsh D.A."/>
            <person name="Denef V.J."/>
            <person name="McMahon K.D."/>
            <person name="Konstantinidis K.T."/>
            <person name="Eloe-Fadrosh E.A."/>
            <person name="Kyrpides N.C."/>
            <person name="Woyke T."/>
        </authorList>
    </citation>
    <scope>NUCLEOTIDE SEQUENCE</scope>
    <source>
        <strain evidence="2">GVMAG-M-3300021425-30</strain>
    </source>
</reference>
<feature type="compositionally biased region" description="Basic residues" evidence="1">
    <location>
        <begin position="116"/>
        <end position="187"/>
    </location>
</feature>
<accession>A0A6C0CRP4</accession>
<name>A0A6C0CRP4_9ZZZZ</name>
<feature type="compositionally biased region" description="Polar residues" evidence="1">
    <location>
        <begin position="22"/>
        <end position="39"/>
    </location>
</feature>
<proteinExistence type="predicted"/>
<evidence type="ECO:0000256" key="1">
    <source>
        <dbReference type="SAM" id="MobiDB-lite"/>
    </source>
</evidence>
<evidence type="ECO:0000313" key="2">
    <source>
        <dbReference type="EMBL" id="QHT06359.1"/>
    </source>
</evidence>
<dbReference type="EMBL" id="MN739467">
    <property type="protein sequence ID" value="QHT06359.1"/>
    <property type="molecule type" value="Genomic_DNA"/>
</dbReference>
<organism evidence="2">
    <name type="scientific">viral metagenome</name>
    <dbReference type="NCBI Taxonomy" id="1070528"/>
    <lineage>
        <taxon>unclassified sequences</taxon>
        <taxon>metagenomes</taxon>
        <taxon>organismal metagenomes</taxon>
    </lineage>
</organism>
<protein>
    <submittedName>
        <fullName evidence="2">Uncharacterized protein</fullName>
    </submittedName>
</protein>
<dbReference type="AlphaFoldDB" id="A0A6C0CRP4"/>
<feature type="region of interest" description="Disordered" evidence="1">
    <location>
        <begin position="77"/>
        <end position="195"/>
    </location>
</feature>